<name>A0A5C3MP20_9AGAM</name>
<dbReference type="AlphaFoldDB" id="A0A5C3MP20"/>
<dbReference type="EMBL" id="ML213526">
    <property type="protein sequence ID" value="TFK47044.1"/>
    <property type="molecule type" value="Genomic_DNA"/>
</dbReference>
<evidence type="ECO:0000313" key="2">
    <source>
        <dbReference type="Proteomes" id="UP000305948"/>
    </source>
</evidence>
<evidence type="ECO:0000313" key="1">
    <source>
        <dbReference type="EMBL" id="TFK47044.1"/>
    </source>
</evidence>
<reference evidence="1 2" key="1">
    <citation type="journal article" date="2019" name="Nat. Ecol. Evol.">
        <title>Megaphylogeny resolves global patterns of mushroom evolution.</title>
        <authorList>
            <person name="Varga T."/>
            <person name="Krizsan K."/>
            <person name="Foldi C."/>
            <person name="Dima B."/>
            <person name="Sanchez-Garcia M."/>
            <person name="Sanchez-Ramirez S."/>
            <person name="Szollosi G.J."/>
            <person name="Szarkandi J.G."/>
            <person name="Papp V."/>
            <person name="Albert L."/>
            <person name="Andreopoulos W."/>
            <person name="Angelini C."/>
            <person name="Antonin V."/>
            <person name="Barry K.W."/>
            <person name="Bougher N.L."/>
            <person name="Buchanan P."/>
            <person name="Buyck B."/>
            <person name="Bense V."/>
            <person name="Catcheside P."/>
            <person name="Chovatia M."/>
            <person name="Cooper J."/>
            <person name="Damon W."/>
            <person name="Desjardin D."/>
            <person name="Finy P."/>
            <person name="Geml J."/>
            <person name="Haridas S."/>
            <person name="Hughes K."/>
            <person name="Justo A."/>
            <person name="Karasinski D."/>
            <person name="Kautmanova I."/>
            <person name="Kiss B."/>
            <person name="Kocsube S."/>
            <person name="Kotiranta H."/>
            <person name="LaButti K.M."/>
            <person name="Lechner B.E."/>
            <person name="Liimatainen K."/>
            <person name="Lipzen A."/>
            <person name="Lukacs Z."/>
            <person name="Mihaltcheva S."/>
            <person name="Morgado L.N."/>
            <person name="Niskanen T."/>
            <person name="Noordeloos M.E."/>
            <person name="Ohm R.A."/>
            <person name="Ortiz-Santana B."/>
            <person name="Ovrebo C."/>
            <person name="Racz N."/>
            <person name="Riley R."/>
            <person name="Savchenko A."/>
            <person name="Shiryaev A."/>
            <person name="Soop K."/>
            <person name="Spirin V."/>
            <person name="Szebenyi C."/>
            <person name="Tomsovsky M."/>
            <person name="Tulloss R.E."/>
            <person name="Uehling J."/>
            <person name="Grigoriev I.V."/>
            <person name="Vagvolgyi C."/>
            <person name="Papp T."/>
            <person name="Martin F.M."/>
            <person name="Miettinen O."/>
            <person name="Hibbett D.S."/>
            <person name="Nagy L.G."/>
        </authorList>
    </citation>
    <scope>NUCLEOTIDE SEQUENCE [LARGE SCALE GENOMIC DNA]</scope>
    <source>
        <strain evidence="1 2">OMC1185</strain>
    </source>
</reference>
<protein>
    <submittedName>
        <fullName evidence="1">Uncharacterized protein</fullName>
    </submittedName>
</protein>
<organism evidence="1 2">
    <name type="scientific">Heliocybe sulcata</name>
    <dbReference type="NCBI Taxonomy" id="5364"/>
    <lineage>
        <taxon>Eukaryota</taxon>
        <taxon>Fungi</taxon>
        <taxon>Dikarya</taxon>
        <taxon>Basidiomycota</taxon>
        <taxon>Agaricomycotina</taxon>
        <taxon>Agaricomycetes</taxon>
        <taxon>Gloeophyllales</taxon>
        <taxon>Gloeophyllaceae</taxon>
        <taxon>Heliocybe</taxon>
    </lineage>
</organism>
<proteinExistence type="predicted"/>
<accession>A0A5C3MP20</accession>
<sequence>MQLPRVCSGREHFQGSGCCSPLALSVPRNREWIFDIGPHTPSHAVERCGLLERDRCKRQSHVTDARIPKRQYSEFIKSMYLFCKHRMFVSDGDPRRTTVPRLYYSRDAVVWSRLVTFVIHVDGDISSSVRCGITAIRWGGKKSFEGQTKLLSGIEPTPP</sequence>
<keyword evidence="2" id="KW-1185">Reference proteome</keyword>
<dbReference type="Proteomes" id="UP000305948">
    <property type="component" value="Unassembled WGS sequence"/>
</dbReference>
<gene>
    <name evidence="1" type="ORF">OE88DRAFT_1666893</name>
</gene>